<dbReference type="InterPro" id="IPR013783">
    <property type="entry name" value="Ig-like_fold"/>
</dbReference>
<dbReference type="SUPFAM" id="SSF54189">
    <property type="entry name" value="Ribosomal proteins S24e, L23 and L15e"/>
    <property type="match status" value="1"/>
</dbReference>
<evidence type="ECO:0000256" key="21">
    <source>
        <dbReference type="ARBA" id="ARBA00044537"/>
    </source>
</evidence>
<keyword evidence="7" id="KW-0677">Repeat</keyword>
<dbReference type="GO" id="GO:0004908">
    <property type="term" value="F:interleukin-1 receptor activity"/>
    <property type="evidence" value="ECO:0007669"/>
    <property type="project" value="InterPro"/>
</dbReference>
<dbReference type="SMART" id="SM00409">
    <property type="entry name" value="IG"/>
    <property type="match status" value="3"/>
</dbReference>
<protein>
    <recommendedName>
        <fullName evidence="25">Interleukin-1 receptor accessory protein</fullName>
    </recommendedName>
    <alternativeName>
        <fullName evidence="22">60S ribosomal protein L23a</fullName>
    </alternativeName>
    <alternativeName>
        <fullName evidence="21">Large ribosomal subunit protein uL23</fullName>
    </alternativeName>
</protein>
<evidence type="ECO:0000313" key="32">
    <source>
        <dbReference type="Proteomes" id="UP000322234"/>
    </source>
</evidence>
<dbReference type="InterPro" id="IPR005633">
    <property type="entry name" value="Ribosomal_uL23_N"/>
</dbReference>
<evidence type="ECO:0000256" key="15">
    <source>
        <dbReference type="ARBA" id="ARBA00023157"/>
    </source>
</evidence>
<dbReference type="SUPFAM" id="SSF48726">
    <property type="entry name" value="Immunoglobulin"/>
    <property type="match status" value="3"/>
</dbReference>
<evidence type="ECO:0000256" key="2">
    <source>
        <dbReference type="ARBA" id="ARBA00006700"/>
    </source>
</evidence>
<dbReference type="PANTHER" id="PTHR11890:SF20">
    <property type="entry name" value="INTERLEUKIN-1 RECEPTOR ACCESSORY PROTEIN"/>
    <property type="match status" value="1"/>
</dbReference>
<keyword evidence="13" id="KW-0520">NAD</keyword>
<keyword evidence="17" id="KW-0325">Glycoprotein</keyword>
<dbReference type="InterPro" id="IPR041416">
    <property type="entry name" value="IL-1RAcP-like_ig"/>
</dbReference>
<evidence type="ECO:0000256" key="27">
    <source>
        <dbReference type="SAM" id="MobiDB-lite"/>
    </source>
</evidence>
<keyword evidence="20" id="KW-0393">Immunoglobulin domain</keyword>
<dbReference type="InterPro" id="IPR035897">
    <property type="entry name" value="Toll_tir_struct_dom_sf"/>
</dbReference>
<feature type="transmembrane region" description="Helical" evidence="28">
    <location>
        <begin position="544"/>
        <end position="566"/>
    </location>
</feature>
<evidence type="ECO:0000313" key="31">
    <source>
        <dbReference type="EMBL" id="MXQ90415.1"/>
    </source>
</evidence>
<dbReference type="InterPro" id="IPR015621">
    <property type="entry name" value="IL-1_rcpt_fam"/>
</dbReference>
<evidence type="ECO:0000256" key="6">
    <source>
        <dbReference type="ARBA" id="ARBA00022730"/>
    </source>
</evidence>
<dbReference type="InterPro" id="IPR004074">
    <property type="entry name" value="IL-1_rcpt_I/II-typ"/>
</dbReference>
<dbReference type="Pfam" id="PF03939">
    <property type="entry name" value="Ribosomal_L23eN"/>
    <property type="match status" value="1"/>
</dbReference>
<keyword evidence="9" id="KW-0694">RNA-binding</keyword>
<accession>A0A6B0RKR0</accession>
<dbReference type="Proteomes" id="UP000322234">
    <property type="component" value="Unassembled WGS sequence"/>
</dbReference>
<evidence type="ECO:0000256" key="17">
    <source>
        <dbReference type="ARBA" id="ARBA00023180"/>
    </source>
</evidence>
<dbReference type="PROSITE" id="PS00050">
    <property type="entry name" value="RIBOSOMAL_L23"/>
    <property type="match status" value="1"/>
</dbReference>
<feature type="region of interest" description="Disordered" evidence="27">
    <location>
        <begin position="750"/>
        <end position="789"/>
    </location>
</feature>
<keyword evidence="8" id="KW-0378">Hydrolase</keyword>
<comment type="caution">
    <text evidence="31">The sequence shown here is derived from an EMBL/GenBank/DDBJ whole genome shotgun (WGS) entry which is preliminary data.</text>
</comment>
<evidence type="ECO:0000256" key="8">
    <source>
        <dbReference type="ARBA" id="ARBA00022801"/>
    </source>
</evidence>
<dbReference type="PRINTS" id="PR01537">
    <property type="entry name" value="INTRLKN1R1F"/>
</dbReference>
<feature type="domain" description="TIR" evidence="29">
    <location>
        <begin position="587"/>
        <end position="728"/>
    </location>
</feature>
<dbReference type="EMBL" id="VBQZ03000063">
    <property type="protein sequence ID" value="MXQ90415.1"/>
    <property type="molecule type" value="Genomic_DNA"/>
</dbReference>
<keyword evidence="14 28" id="KW-0472">Membrane</keyword>
<dbReference type="GO" id="GO:0006954">
    <property type="term" value="P:inflammatory response"/>
    <property type="evidence" value="ECO:0007669"/>
    <property type="project" value="UniProtKB-KW"/>
</dbReference>
<evidence type="ECO:0000256" key="10">
    <source>
        <dbReference type="ARBA" id="ARBA00022934"/>
    </source>
</evidence>
<dbReference type="GO" id="GO:0006412">
    <property type="term" value="P:translation"/>
    <property type="evidence" value="ECO:0007669"/>
    <property type="project" value="InterPro"/>
</dbReference>
<dbReference type="SUPFAM" id="SSF52200">
    <property type="entry name" value="Toll/Interleukin receptor TIR domain"/>
    <property type="match status" value="1"/>
</dbReference>
<keyword evidence="12 28" id="KW-1133">Transmembrane helix</keyword>
<dbReference type="Gene3D" id="2.60.40.10">
    <property type="entry name" value="Immunoglobulins"/>
    <property type="match status" value="3"/>
</dbReference>
<evidence type="ECO:0000259" key="30">
    <source>
        <dbReference type="PROSITE" id="PS50835"/>
    </source>
</evidence>
<evidence type="ECO:0000256" key="14">
    <source>
        <dbReference type="ARBA" id="ARBA00023136"/>
    </source>
</evidence>
<keyword evidence="18" id="KW-0395">Inflammatory response</keyword>
<dbReference type="InterPro" id="IPR001014">
    <property type="entry name" value="Ribosomal_uL23_CS"/>
</dbReference>
<comment type="similarity">
    <text evidence="2 26">Belongs to the universal ribosomal protein uL23 family.</text>
</comment>
<feature type="domain" description="Ig-like" evidence="30">
    <location>
        <begin position="429"/>
        <end position="534"/>
    </location>
</feature>
<dbReference type="FunFam" id="2.60.40.10:FF:000634">
    <property type="entry name" value="Interleukin 1 receptor accessory protein"/>
    <property type="match status" value="1"/>
</dbReference>
<evidence type="ECO:0000256" key="20">
    <source>
        <dbReference type="ARBA" id="ARBA00023319"/>
    </source>
</evidence>
<evidence type="ECO:0000256" key="13">
    <source>
        <dbReference type="ARBA" id="ARBA00023027"/>
    </source>
</evidence>
<dbReference type="PRINTS" id="PR01536">
    <property type="entry name" value="INTRLKN1R12F"/>
</dbReference>
<evidence type="ECO:0000256" key="19">
    <source>
        <dbReference type="ARBA" id="ARBA00023274"/>
    </source>
</evidence>
<evidence type="ECO:0000256" key="4">
    <source>
        <dbReference type="ARBA" id="ARBA00022692"/>
    </source>
</evidence>
<gene>
    <name evidence="31" type="ORF">E5288_WYG011164</name>
</gene>
<evidence type="ECO:0000256" key="25">
    <source>
        <dbReference type="ARBA" id="ARBA00070672"/>
    </source>
</evidence>
<evidence type="ECO:0000256" key="12">
    <source>
        <dbReference type="ARBA" id="ARBA00022989"/>
    </source>
</evidence>
<evidence type="ECO:0000256" key="28">
    <source>
        <dbReference type="SAM" id="Phobius"/>
    </source>
</evidence>
<keyword evidence="10" id="KW-0164">Citrullination</keyword>
<dbReference type="InterPro" id="IPR007110">
    <property type="entry name" value="Ig-like_dom"/>
</dbReference>
<organism evidence="31 32">
    <name type="scientific">Bos mutus</name>
    <name type="common">wild yak</name>
    <dbReference type="NCBI Taxonomy" id="72004"/>
    <lineage>
        <taxon>Eukaryota</taxon>
        <taxon>Metazoa</taxon>
        <taxon>Chordata</taxon>
        <taxon>Craniata</taxon>
        <taxon>Vertebrata</taxon>
        <taxon>Euteleostomi</taxon>
        <taxon>Mammalia</taxon>
        <taxon>Eutheria</taxon>
        <taxon>Laurasiatheria</taxon>
        <taxon>Artiodactyla</taxon>
        <taxon>Ruminantia</taxon>
        <taxon>Pecora</taxon>
        <taxon>Bovidae</taxon>
        <taxon>Bovinae</taxon>
        <taxon>Bos</taxon>
    </lineage>
</organism>
<dbReference type="InterPro" id="IPR000157">
    <property type="entry name" value="TIR_dom"/>
</dbReference>
<keyword evidence="32" id="KW-1185">Reference proteome</keyword>
<dbReference type="InterPro" id="IPR012677">
    <property type="entry name" value="Nucleotide-bd_a/b_plait_sf"/>
</dbReference>
<evidence type="ECO:0000256" key="7">
    <source>
        <dbReference type="ARBA" id="ARBA00022737"/>
    </source>
</evidence>
<evidence type="ECO:0000256" key="1">
    <source>
        <dbReference type="ARBA" id="ARBA00004479"/>
    </source>
</evidence>
<dbReference type="HAMAP" id="MF_01369_A">
    <property type="entry name" value="Ribosomal_uL23_A"/>
    <property type="match status" value="1"/>
</dbReference>
<comment type="subcellular location">
    <subcellularLocation>
        <location evidence="1">Membrane</location>
        <topology evidence="1">Single-pass type I membrane protein</topology>
    </subcellularLocation>
</comment>
<dbReference type="GO" id="GO:0044391">
    <property type="term" value="C:ribosomal subunit"/>
    <property type="evidence" value="ECO:0007669"/>
    <property type="project" value="UniProtKB-ARBA"/>
</dbReference>
<dbReference type="SMART" id="SM00255">
    <property type="entry name" value="TIR"/>
    <property type="match status" value="1"/>
</dbReference>
<evidence type="ECO:0000256" key="9">
    <source>
        <dbReference type="ARBA" id="ARBA00022884"/>
    </source>
</evidence>
<dbReference type="GO" id="GO:0016020">
    <property type="term" value="C:membrane"/>
    <property type="evidence" value="ECO:0007669"/>
    <property type="project" value="UniProtKB-SubCell"/>
</dbReference>
<evidence type="ECO:0000256" key="11">
    <source>
        <dbReference type="ARBA" id="ARBA00022980"/>
    </source>
</evidence>
<keyword evidence="15" id="KW-1015">Disulfide bond</keyword>
<evidence type="ECO:0000259" key="29">
    <source>
        <dbReference type="PROSITE" id="PS50104"/>
    </source>
</evidence>
<dbReference type="GO" id="GO:0003735">
    <property type="term" value="F:structural constituent of ribosome"/>
    <property type="evidence" value="ECO:0007669"/>
    <property type="project" value="InterPro"/>
</dbReference>
<dbReference type="InterPro" id="IPR012678">
    <property type="entry name" value="Ribosomal_uL23/eL15/eS24_sf"/>
</dbReference>
<dbReference type="InterPro" id="IPR013025">
    <property type="entry name" value="Ribosomal_uL23-like"/>
</dbReference>
<dbReference type="InterPro" id="IPR003599">
    <property type="entry name" value="Ig_sub"/>
</dbReference>
<dbReference type="FunFam" id="2.60.40.10:FF:000756">
    <property type="entry name" value="Interleukin 1 receptor accessory protein"/>
    <property type="match status" value="1"/>
</dbReference>
<dbReference type="Pfam" id="PF18452">
    <property type="entry name" value="Ig_6"/>
    <property type="match status" value="1"/>
</dbReference>
<comment type="function">
    <text evidence="23">Component of the large ribosomal subunit. The ribosome is a large ribonucleoprotein complex responsible for the synthesis of proteins in the cell. Binds a specific region on the 26S rRNA. May promote p53/TP53 degradation possibly through the stimulation of MDM2-mediated TP53 polyubiquitination.</text>
</comment>
<dbReference type="Gene3D" id="3.30.70.330">
    <property type="match status" value="1"/>
</dbReference>
<keyword evidence="6" id="KW-0699">rRNA-binding</keyword>
<dbReference type="FunFam" id="2.60.40.10:FF:000462">
    <property type="entry name" value="Interleukin 1 receptor accessory protein"/>
    <property type="match status" value="1"/>
</dbReference>
<keyword evidence="4 28" id="KW-0812">Transmembrane</keyword>
<keyword evidence="11 26" id="KW-0689">Ribosomal protein</keyword>
<evidence type="ECO:0000256" key="24">
    <source>
        <dbReference type="ARBA" id="ARBA00047152"/>
    </source>
</evidence>
<comment type="subunit">
    <text evidence="24">Component of the large ribosomal subunit. Interacts with LYAR and GNL2. Interacts with MDM2; this interaction may promote MDM2-mediated p53/TP53 polyubiquitination. Directly interacts (via BIB domain) with IPO5, IPO7, KPNB1 and TNPO1; these interactions are involved in RPL23A nuclear import for the assembly of ribosomal subunits. Interacts with IPO8.</text>
</comment>
<keyword evidence="16" id="KW-0675">Receptor</keyword>
<evidence type="ECO:0000256" key="22">
    <source>
        <dbReference type="ARBA" id="ARBA00044564"/>
    </source>
</evidence>
<dbReference type="NCBIfam" id="NF011118">
    <property type="entry name" value="PRK14548.1"/>
    <property type="match status" value="1"/>
</dbReference>
<dbReference type="Pfam" id="PF01582">
    <property type="entry name" value="TIR"/>
    <property type="match status" value="1"/>
</dbReference>
<dbReference type="CDD" id="cd20992">
    <property type="entry name" value="Ig1_IL1R_like"/>
    <property type="match status" value="1"/>
</dbReference>
<keyword evidence="19 26" id="KW-0687">Ribonucleoprotein</keyword>
<evidence type="ECO:0000256" key="18">
    <source>
        <dbReference type="ARBA" id="ARBA00023198"/>
    </source>
</evidence>
<reference evidence="31" key="1">
    <citation type="submission" date="2019-10" db="EMBL/GenBank/DDBJ databases">
        <title>The sequence and de novo assembly of the wild yak genome.</title>
        <authorList>
            <person name="Liu Y."/>
        </authorList>
    </citation>
    <scope>NUCLEOTIDE SEQUENCE [LARGE SCALE GENOMIC DNA]</scope>
    <source>
        <strain evidence="31">WY2019</strain>
    </source>
</reference>
<dbReference type="PROSITE" id="PS50104">
    <property type="entry name" value="TIR"/>
    <property type="match status" value="1"/>
</dbReference>
<evidence type="ECO:0000256" key="5">
    <source>
        <dbReference type="ARBA" id="ARBA00022729"/>
    </source>
</evidence>
<dbReference type="GO" id="GO:0019843">
    <property type="term" value="F:rRNA binding"/>
    <property type="evidence" value="ECO:0007669"/>
    <property type="project" value="UniProtKB-KW"/>
</dbReference>
<dbReference type="PANTHER" id="PTHR11890">
    <property type="entry name" value="INTERLEUKIN-1 RECEPTOR FAMILY MEMBER"/>
    <property type="match status" value="1"/>
</dbReference>
<evidence type="ECO:0000256" key="16">
    <source>
        <dbReference type="ARBA" id="ARBA00023170"/>
    </source>
</evidence>
<dbReference type="PROSITE" id="PS50835">
    <property type="entry name" value="IG_LIKE"/>
    <property type="match status" value="1"/>
</dbReference>
<dbReference type="Pfam" id="PF00276">
    <property type="entry name" value="Ribosomal_L23"/>
    <property type="match status" value="1"/>
</dbReference>
<evidence type="ECO:0000256" key="26">
    <source>
        <dbReference type="RuleBase" id="RU003934"/>
    </source>
</evidence>
<dbReference type="AlphaFoldDB" id="A0A6B0RKR0"/>
<evidence type="ECO:0000256" key="3">
    <source>
        <dbReference type="ARBA" id="ARBA00009752"/>
    </source>
</evidence>
<keyword evidence="5" id="KW-0732">Signal</keyword>
<dbReference type="FunFam" id="3.30.70.330:FF:000082">
    <property type="entry name" value="60S ribosomal protein L23a"/>
    <property type="match status" value="1"/>
</dbReference>
<dbReference type="FunFam" id="3.40.50.10140:FF:000002">
    <property type="entry name" value="Interleukin 1 receptor accessory protein"/>
    <property type="match status" value="1"/>
</dbReference>
<dbReference type="Gene3D" id="3.40.50.10140">
    <property type="entry name" value="Toll/interleukin-1 receptor homology (TIR) domain"/>
    <property type="match status" value="1"/>
</dbReference>
<evidence type="ECO:0000256" key="23">
    <source>
        <dbReference type="ARBA" id="ARBA00045456"/>
    </source>
</evidence>
<name>A0A6B0RKR0_9CETA</name>
<sequence>MVRLRGPFLSLLRQHWRQKITVPQRRATRKISSKNLTPEKAGEEELVTWNSGRHKIPAFEITEVSLKSLDLNILKGQAAQDSAGFMGDDIKDRSKMHCKRCIEINWSAMASQEEISELAKIFKELIQNSHITDISIDCFRMALYGLWVLEEFLLVELRVFSMPTVIYQCLERLGSQLMSFTRTMYKIRINSVGFRLERLLFKGKELKERCDDWGLDTMRQIQVYEDEPARIKCPLFEHFLKYNYSTAHSAGLTLIWYWTRQDRDLEEPINFRLPENRISKEKDVLWFRPTLLNDTGNYTCMLRNTTYCSKVAFPLEVVQKDNCFNSPMKLPVHKLYLEYGVQKISCPNIDGFFPSNIKPNITWYMGCRKIHNFNNVLPEGMNLSFIIAMVSNNGDYTCVVTYPENGRTFTLTRTQTVKVVGSPNDAMPPHIYSPDDHVVYEKEPGEELLIPCKVYFSYLKDSRNEIWWTIDGKKPEDTTIDVSVNESVILKVTEDETRTQLLSIKKVTAEDLKRNYVCHARNAKGEVDRAANVKQKAPRYTVELACGFGATVLLVVILIVIYHVYWLEMVLFYRAHFGTDETILDGKEYDIYVSYARNAEEEEFVLLTLRGVLENEFGYKLCIFDRDSLPGGNTVEAVFDFIQRSRRMIVVLSPDYVTEKSISMLEFKLGVMCQNSIATKLIVVEYRPLEQPHPSILQLKESVSFVSWKGEKSKHSGSKFWKALRLALPLRSLSASSGWNESCSSQSDISLDHVQRRKSRLKEPPELQSSGRAAGASPGPDTMSKHRGKPSAACRCCVTYCEGERDKRPEGPESRFIASNGLRRAHSSWALEEIESDSLFQKAAAAKGRMSSNSFPIEQVFSKIVKLPTPLVGLRGVPQLLFSNMIEKLQDGRQEKYSVVMRKDTVKFPLCEAVNLCSSDHSRREDHFIDSDTSDTGANANNSTLTIANSSSQKVSTNLPSVKLLLVGELYKQYVNFVLKRQTNSDFVLSASKYSRVLKIYLKPDKYAVVNSMLKAKKAVLKGVHSHKKKKIRTSPTFQRPKTLRLRRQPKYPRKSAPRRNKLDHYAIIKFPLTIESAMKKIEDNNTLVFIVDVKANKHQIKQAVKKLYDIDMAKVNTLIRPDGEKKAYVRLAPDYDALDVANKIGII</sequence>
<comment type="similarity">
    <text evidence="3">Belongs to the interleukin-1 receptor family.</text>
</comment>
<proteinExistence type="inferred from homology"/>
<dbReference type="InterPro" id="IPR036179">
    <property type="entry name" value="Ig-like_dom_sf"/>
</dbReference>
<dbReference type="GO" id="GO:0016787">
    <property type="term" value="F:hydrolase activity"/>
    <property type="evidence" value="ECO:0007669"/>
    <property type="project" value="UniProtKB-KW"/>
</dbReference>